<comment type="caution">
    <text evidence="6">The sequence shown here is derived from an EMBL/GenBank/DDBJ whole genome shotgun (WGS) entry which is preliminary data.</text>
</comment>
<organism evidence="6 7">
    <name type="scientific">Amphibalanus amphitrite</name>
    <name type="common">Striped barnacle</name>
    <name type="synonym">Balanus amphitrite</name>
    <dbReference type="NCBI Taxonomy" id="1232801"/>
    <lineage>
        <taxon>Eukaryota</taxon>
        <taxon>Metazoa</taxon>
        <taxon>Ecdysozoa</taxon>
        <taxon>Arthropoda</taxon>
        <taxon>Crustacea</taxon>
        <taxon>Multicrustacea</taxon>
        <taxon>Cirripedia</taxon>
        <taxon>Thoracica</taxon>
        <taxon>Thoracicalcarea</taxon>
        <taxon>Balanomorpha</taxon>
        <taxon>Balanoidea</taxon>
        <taxon>Balanidae</taxon>
        <taxon>Amphibalaninae</taxon>
        <taxon>Amphibalanus</taxon>
    </lineage>
</organism>
<dbReference type="PANTHER" id="PTHR11010:SF117">
    <property type="entry name" value="SERINE PROTEASE 16"/>
    <property type="match status" value="1"/>
</dbReference>
<evidence type="ECO:0000256" key="4">
    <source>
        <dbReference type="ARBA" id="ARBA00022801"/>
    </source>
</evidence>
<dbReference type="GO" id="GO:0008239">
    <property type="term" value="F:dipeptidyl-peptidase activity"/>
    <property type="evidence" value="ECO:0007669"/>
    <property type="project" value="TreeGrafter"/>
</dbReference>
<sequence length="152" mass="16429">MIGGEGPATASWMVASHWIEYVQQYGALCFQLGHRFHGQSRPTADMSVENVQYLSSEQELADIASFSAAMTEKHALPEGTKVQMGGVRRLVPGHPGTAWYRLKYLHMVHARSVHQRAAARQNRLPGSVPGGVARGPPGAALCLHRGGVYAAI</sequence>
<dbReference type="Pfam" id="PF05577">
    <property type="entry name" value="Peptidase_S28"/>
    <property type="match status" value="1"/>
</dbReference>
<dbReference type="EMBL" id="VIIS01001182">
    <property type="protein sequence ID" value="KAF0301227.1"/>
    <property type="molecule type" value="Genomic_DNA"/>
</dbReference>
<dbReference type="InterPro" id="IPR029058">
    <property type="entry name" value="AB_hydrolase_fold"/>
</dbReference>
<keyword evidence="3" id="KW-0732">Signal</keyword>
<evidence type="ECO:0000256" key="1">
    <source>
        <dbReference type="ARBA" id="ARBA00011079"/>
    </source>
</evidence>
<protein>
    <submittedName>
        <fullName evidence="6">Putative serine protease F56F10.1</fullName>
    </submittedName>
</protein>
<keyword evidence="4" id="KW-0378">Hydrolase</keyword>
<evidence type="ECO:0000313" key="6">
    <source>
        <dbReference type="EMBL" id="KAF0301227.1"/>
    </source>
</evidence>
<accession>A0A6A4VZE6</accession>
<evidence type="ECO:0000256" key="3">
    <source>
        <dbReference type="ARBA" id="ARBA00022729"/>
    </source>
</evidence>
<reference evidence="6 7" key="1">
    <citation type="submission" date="2019-07" db="EMBL/GenBank/DDBJ databases">
        <title>Draft genome assembly of a fouling barnacle, Amphibalanus amphitrite (Darwin, 1854): The first reference genome for Thecostraca.</title>
        <authorList>
            <person name="Kim W."/>
        </authorList>
    </citation>
    <scope>NUCLEOTIDE SEQUENCE [LARGE SCALE GENOMIC DNA]</scope>
    <source>
        <strain evidence="6">SNU_AA5</strain>
        <tissue evidence="6">Soma without cirri and trophi</tissue>
    </source>
</reference>
<keyword evidence="5" id="KW-0325">Glycoprotein</keyword>
<keyword evidence="2 6" id="KW-0645">Protease</keyword>
<dbReference type="OrthoDB" id="6337535at2759"/>
<evidence type="ECO:0000256" key="5">
    <source>
        <dbReference type="ARBA" id="ARBA00023180"/>
    </source>
</evidence>
<name>A0A6A4VZE6_AMPAM</name>
<evidence type="ECO:0000313" key="7">
    <source>
        <dbReference type="Proteomes" id="UP000440578"/>
    </source>
</evidence>
<dbReference type="Proteomes" id="UP000440578">
    <property type="component" value="Unassembled WGS sequence"/>
</dbReference>
<evidence type="ECO:0000256" key="2">
    <source>
        <dbReference type="ARBA" id="ARBA00022670"/>
    </source>
</evidence>
<dbReference type="InterPro" id="IPR008758">
    <property type="entry name" value="Peptidase_S28"/>
</dbReference>
<gene>
    <name evidence="6" type="primary">F56F10.1</name>
    <name evidence="6" type="ORF">FJT64_026433</name>
</gene>
<proteinExistence type="inferred from homology"/>
<dbReference type="PANTHER" id="PTHR11010">
    <property type="entry name" value="PROTEASE S28 PRO-X CARBOXYPEPTIDASE-RELATED"/>
    <property type="match status" value="1"/>
</dbReference>
<dbReference type="GO" id="GO:0006508">
    <property type="term" value="P:proteolysis"/>
    <property type="evidence" value="ECO:0007669"/>
    <property type="project" value="UniProtKB-KW"/>
</dbReference>
<comment type="similarity">
    <text evidence="1">Belongs to the peptidase S28 family.</text>
</comment>
<dbReference type="Gene3D" id="3.40.50.1820">
    <property type="entry name" value="alpha/beta hydrolase"/>
    <property type="match status" value="1"/>
</dbReference>
<dbReference type="AlphaFoldDB" id="A0A6A4VZE6"/>
<dbReference type="GO" id="GO:0070008">
    <property type="term" value="F:serine-type exopeptidase activity"/>
    <property type="evidence" value="ECO:0007669"/>
    <property type="project" value="InterPro"/>
</dbReference>
<keyword evidence="7" id="KW-1185">Reference proteome</keyword>